<evidence type="ECO:0000259" key="2">
    <source>
        <dbReference type="Pfam" id="PF00534"/>
    </source>
</evidence>
<dbReference type="RefSeq" id="WP_150091770.1">
    <property type="nucleotide sequence ID" value="NZ_VWXX01000006.1"/>
</dbReference>
<dbReference type="CDD" id="cd03809">
    <property type="entry name" value="GT4_MtfB-like"/>
    <property type="match status" value="1"/>
</dbReference>
<accession>A0A5M8FMX8</accession>
<dbReference type="PANTHER" id="PTHR46401:SF2">
    <property type="entry name" value="GLYCOSYLTRANSFERASE WBBK-RELATED"/>
    <property type="match status" value="1"/>
</dbReference>
<evidence type="ECO:0000256" key="1">
    <source>
        <dbReference type="ARBA" id="ARBA00022679"/>
    </source>
</evidence>
<gene>
    <name evidence="3" type="ORF">F2Q65_06945</name>
</gene>
<dbReference type="Proteomes" id="UP000322981">
    <property type="component" value="Unassembled WGS sequence"/>
</dbReference>
<dbReference type="EMBL" id="VWXX01000006">
    <property type="protein sequence ID" value="KAA6186089.1"/>
    <property type="molecule type" value="Genomic_DNA"/>
</dbReference>
<dbReference type="SUPFAM" id="SSF53756">
    <property type="entry name" value="UDP-Glycosyltransferase/glycogen phosphorylase"/>
    <property type="match status" value="1"/>
</dbReference>
<dbReference type="Pfam" id="PF00534">
    <property type="entry name" value="Glycos_transf_1"/>
    <property type="match status" value="1"/>
</dbReference>
<evidence type="ECO:0000313" key="4">
    <source>
        <dbReference type="Proteomes" id="UP000322981"/>
    </source>
</evidence>
<dbReference type="GO" id="GO:0016757">
    <property type="term" value="F:glycosyltransferase activity"/>
    <property type="evidence" value="ECO:0007669"/>
    <property type="project" value="InterPro"/>
</dbReference>
<dbReference type="Gene3D" id="3.40.50.2000">
    <property type="entry name" value="Glycogen Phosphorylase B"/>
    <property type="match status" value="2"/>
</dbReference>
<proteinExistence type="predicted"/>
<keyword evidence="1 3" id="KW-0808">Transferase</keyword>
<dbReference type="AlphaFoldDB" id="A0A5M8FMX8"/>
<sequence>MNFRGNLRIGLDGRPLTQRRSGIGRYVFELSKVLHEELPDAEFFAFGRSEMTTPVQSSRWHCLEEKSRLSSKLPGQFWIRWRVPQLMRQLELDVFWGSAGILPARTYSTSTLLTIHDFNVIVAPKTMPMINWAASRLFQRKDILSADALATNSFGTATRLGQYYSKNAVAVVPPAVSEPFLAWEREPACSLLEQYGLAAGKYWLMVSNLEPRKNIETAVQAFLAMKRAGEIDGVKLAICSASGWKNRGLIRLLNDSRALGVTQLSYVPDEHLYTLLRGAKLFLFPSIYEGYGMPVLEALACETPVVTTDLPELREASFGLANYVSPTIQGVILGVRAAMERPRPTLRGVPEVPTWKNSGRLLAGVISDMARKRSDA</sequence>
<evidence type="ECO:0000313" key="3">
    <source>
        <dbReference type="EMBL" id="KAA6186089.1"/>
    </source>
</evidence>
<feature type="domain" description="Glycosyl transferase family 1" evidence="2">
    <location>
        <begin position="201"/>
        <end position="315"/>
    </location>
</feature>
<dbReference type="OrthoDB" id="9764577at2"/>
<organism evidence="3 4">
    <name type="scientific">Thiohalocapsa marina</name>
    <dbReference type="NCBI Taxonomy" id="424902"/>
    <lineage>
        <taxon>Bacteria</taxon>
        <taxon>Pseudomonadati</taxon>
        <taxon>Pseudomonadota</taxon>
        <taxon>Gammaproteobacteria</taxon>
        <taxon>Chromatiales</taxon>
        <taxon>Chromatiaceae</taxon>
        <taxon>Thiohalocapsa</taxon>
    </lineage>
</organism>
<dbReference type="InterPro" id="IPR001296">
    <property type="entry name" value="Glyco_trans_1"/>
</dbReference>
<name>A0A5M8FMX8_9GAMM</name>
<reference evidence="3 4" key="1">
    <citation type="submission" date="2019-09" db="EMBL/GenBank/DDBJ databases">
        <title>Whole-genome sequence of the purple sulfur bacterium Thiohalocapsa marina DSM 19078.</title>
        <authorList>
            <person name="Kyndt J.A."/>
            <person name="Meyer T.E."/>
        </authorList>
    </citation>
    <scope>NUCLEOTIDE SEQUENCE [LARGE SCALE GENOMIC DNA]</scope>
    <source>
        <strain evidence="3 4">DSM 19078</strain>
    </source>
</reference>
<dbReference type="PANTHER" id="PTHR46401">
    <property type="entry name" value="GLYCOSYLTRANSFERASE WBBK-RELATED"/>
    <property type="match status" value="1"/>
</dbReference>
<protein>
    <submittedName>
        <fullName evidence="3">Glycosyltransferase family 4 protein</fullName>
    </submittedName>
</protein>
<keyword evidence="4" id="KW-1185">Reference proteome</keyword>
<comment type="caution">
    <text evidence="3">The sequence shown here is derived from an EMBL/GenBank/DDBJ whole genome shotgun (WGS) entry which is preliminary data.</text>
</comment>